<dbReference type="InterPro" id="IPR036162">
    <property type="entry name" value="Resolvase-like_N_sf"/>
</dbReference>
<dbReference type="CDD" id="cd03768">
    <property type="entry name" value="SR_ResInv"/>
    <property type="match status" value="1"/>
</dbReference>
<feature type="domain" description="Resolvase/invertase-type recombinase catalytic" evidence="2">
    <location>
        <begin position="8"/>
        <end position="157"/>
    </location>
</feature>
<dbReference type="Pfam" id="PF00239">
    <property type="entry name" value="Resolvase"/>
    <property type="match status" value="1"/>
</dbReference>
<keyword evidence="4" id="KW-1185">Reference proteome</keyword>
<accession>A0A1Q8QDX4</accession>
<evidence type="ECO:0000256" key="1">
    <source>
        <dbReference type="ARBA" id="ARBA00009913"/>
    </source>
</evidence>
<dbReference type="RefSeq" id="WP_235839006.1">
    <property type="nucleotide sequence ID" value="NZ_MLBF01000110.1"/>
</dbReference>
<dbReference type="SMART" id="SM00857">
    <property type="entry name" value="Resolvase"/>
    <property type="match status" value="1"/>
</dbReference>
<proteinExistence type="inferred from homology"/>
<dbReference type="EMBL" id="MLBF01000110">
    <property type="protein sequence ID" value="OLN25544.1"/>
    <property type="molecule type" value="Genomic_DNA"/>
</dbReference>
<gene>
    <name evidence="3" type="ORF">DSOL_5291</name>
</gene>
<comment type="similarity">
    <text evidence="1">Belongs to the site-specific recombinase resolvase family.</text>
</comment>
<evidence type="ECO:0000313" key="4">
    <source>
        <dbReference type="Proteomes" id="UP000186102"/>
    </source>
</evidence>
<evidence type="ECO:0000259" key="2">
    <source>
        <dbReference type="PROSITE" id="PS51736"/>
    </source>
</evidence>
<dbReference type="GO" id="GO:0003677">
    <property type="term" value="F:DNA binding"/>
    <property type="evidence" value="ECO:0007669"/>
    <property type="project" value="InterPro"/>
</dbReference>
<dbReference type="PANTHER" id="PTHR30461:SF26">
    <property type="entry name" value="RESOLVASE HOMOLOG YNEB"/>
    <property type="match status" value="1"/>
</dbReference>
<dbReference type="GO" id="GO:0000150">
    <property type="term" value="F:DNA strand exchange activity"/>
    <property type="evidence" value="ECO:0007669"/>
    <property type="project" value="InterPro"/>
</dbReference>
<dbReference type="STRING" id="1888891.DSOL_5291"/>
<dbReference type="Proteomes" id="UP000186102">
    <property type="component" value="Unassembled WGS sequence"/>
</dbReference>
<comment type="caution">
    <text evidence="3">The sequence shown here is derived from an EMBL/GenBank/DDBJ whole genome shotgun (WGS) entry which is preliminary data.</text>
</comment>
<dbReference type="SUPFAM" id="SSF53041">
    <property type="entry name" value="Resolvase-like"/>
    <property type="match status" value="1"/>
</dbReference>
<dbReference type="Gene3D" id="3.40.50.1390">
    <property type="entry name" value="Resolvase, N-terminal catalytic domain"/>
    <property type="match status" value="1"/>
</dbReference>
<dbReference type="InterPro" id="IPR006119">
    <property type="entry name" value="Resolv_N"/>
</dbReference>
<protein>
    <submittedName>
        <fullName evidence="3">Site-specific recombinase, resolvase family</fullName>
    </submittedName>
</protein>
<organism evidence="3 4">
    <name type="scientific">Desulfosporosinus metallidurans</name>
    <dbReference type="NCBI Taxonomy" id="1888891"/>
    <lineage>
        <taxon>Bacteria</taxon>
        <taxon>Bacillati</taxon>
        <taxon>Bacillota</taxon>
        <taxon>Clostridia</taxon>
        <taxon>Eubacteriales</taxon>
        <taxon>Desulfitobacteriaceae</taxon>
        <taxon>Desulfosporosinus</taxon>
    </lineage>
</organism>
<sequence length="226" mass="25854">MLCVRGLLGFDCKRLSQGQSVILAGPCQIGGTSLALEGIRRLKLKDHYVIEKYFTEKESAKDSNRSKLIKMMDFAREDDTIYIKDFSRLARSTQDLLNIVKQLDEKGVKLRSLKENLDTNTSTGKLMSTMIGAIYEFERSNMLERQKEGIAIAKSKGAYKGRKKIEKPDNWQEVYPRWKNRELTANKAMELLGLKRNTFYKLVIMSGSLYTRIQLKQTLSCSYATG</sequence>
<dbReference type="InterPro" id="IPR050639">
    <property type="entry name" value="SSR_resolvase"/>
</dbReference>
<dbReference type="AlphaFoldDB" id="A0A1Q8QDX4"/>
<name>A0A1Q8QDX4_9FIRM</name>
<reference evidence="3 4" key="1">
    <citation type="submission" date="2016-09" db="EMBL/GenBank/DDBJ databases">
        <title>Complete genome of Desulfosporosinus sp. OL.</title>
        <authorList>
            <person name="Mardanov A."/>
            <person name="Beletsky A."/>
            <person name="Panova A."/>
            <person name="Karnachuk O."/>
            <person name="Ravin N."/>
        </authorList>
    </citation>
    <scope>NUCLEOTIDE SEQUENCE [LARGE SCALE GENOMIC DNA]</scope>
    <source>
        <strain evidence="3 4">OL</strain>
    </source>
</reference>
<dbReference type="PROSITE" id="PS51736">
    <property type="entry name" value="RECOMBINASES_3"/>
    <property type="match status" value="1"/>
</dbReference>
<dbReference type="PANTHER" id="PTHR30461">
    <property type="entry name" value="DNA-INVERTASE FROM LAMBDOID PROPHAGE"/>
    <property type="match status" value="1"/>
</dbReference>
<evidence type="ECO:0000313" key="3">
    <source>
        <dbReference type="EMBL" id="OLN25544.1"/>
    </source>
</evidence>